<keyword evidence="1" id="KW-0802">TPR repeat</keyword>
<dbReference type="Pfam" id="PF07568">
    <property type="entry name" value="HisKA_2"/>
    <property type="match status" value="1"/>
</dbReference>
<evidence type="ECO:0000256" key="3">
    <source>
        <dbReference type="SAM" id="Phobius"/>
    </source>
</evidence>
<dbReference type="RefSeq" id="WP_012792453.1">
    <property type="nucleotide sequence ID" value="NC_013132.1"/>
</dbReference>
<dbReference type="InterPro" id="IPR011495">
    <property type="entry name" value="Sig_transdc_His_kin_sub2_dim/P"/>
</dbReference>
<dbReference type="InterPro" id="IPR036890">
    <property type="entry name" value="HATPase_C_sf"/>
</dbReference>
<dbReference type="InterPro" id="IPR019734">
    <property type="entry name" value="TPR_rpt"/>
</dbReference>
<keyword evidence="3" id="KW-0472">Membrane</keyword>
<dbReference type="InterPro" id="IPR005467">
    <property type="entry name" value="His_kinase_dom"/>
</dbReference>
<dbReference type="InterPro" id="IPR003594">
    <property type="entry name" value="HATPase_dom"/>
</dbReference>
<dbReference type="Proteomes" id="UP000002215">
    <property type="component" value="Chromosome"/>
</dbReference>
<dbReference type="PROSITE" id="PS50109">
    <property type="entry name" value="HIS_KIN"/>
    <property type="match status" value="1"/>
</dbReference>
<dbReference type="OrthoDB" id="1223659at2"/>
<dbReference type="SUPFAM" id="SSF48452">
    <property type="entry name" value="TPR-like"/>
    <property type="match status" value="2"/>
</dbReference>
<sequence length="752" mass="85371">MNHHHKTGGTRLLFFIINLLFLTCGTAFTYAASADDRQAPVTEITHLMEKGQHILLKPGAERKDIDSVLQIADRMEAVSKQLQDEQGLGLSKLLRVMALREDGHPEKGRPFAREAVDLLGRSGSKRQKADAILELGSTYSNSDPDLLPKIALYEQGIAIYQQLGNKMKEATLLEVLGDLYLLKQELPTAMAHLNRALALYKSLNYPRLQGIYALMGSVYNEQSNFVEALRYNLLAVKRGEEQHDSSTLMAAIYNRLAISYYSIDYNKQALEYYQKGIRISRINNDVAGVQNLLFNIGEILGKMKRYDEALDSLNTAYTRFPVADIYDEGYFMMRYLTIYGNMKDYSNAEKYYRKILPIYGQVNEGMKQELRVTIASYLTKTNHYAEAAHYLDSFAIMETSYPAAVSRNAMVALLQYKTDSALGNLSGAIKHILRHKMLSDSARNLALSKQLGQIQLQFETEQKDKDIRLLVQKNQLQEADLQKEKVFRYVIIGGVIILIAFLTLMYARYRSKKRTNIQLETQQNEINAQNEALKGLLDEKEWLLKEIHHRVKNNLQIIISLLNTQSQYLNNKDALAAIRNSQQRMYSMSLIHQRLYQTDNLGKIDMHWYIPEMIGYMKDSFETEKKISFKVDCTPIELDVIQAVPLGLILNEAVSNAIKYAFPDDRRGRISVNLQMIAEDTCELSVSDDGVGIPEGKDPLATASLGMSLMEGLAMQLDGTFDLRNNYPGVSVRISFKYQNFAASEKALAYAD</sequence>
<dbReference type="Gene3D" id="1.25.40.10">
    <property type="entry name" value="Tetratricopeptide repeat domain"/>
    <property type="match status" value="2"/>
</dbReference>
<keyword evidence="5" id="KW-0418">Kinase</keyword>
<name>A0A979GZ52_CHIPD</name>
<dbReference type="Gene3D" id="3.30.450.20">
    <property type="entry name" value="PAS domain"/>
    <property type="match status" value="1"/>
</dbReference>
<evidence type="ECO:0000259" key="4">
    <source>
        <dbReference type="PROSITE" id="PS50109"/>
    </source>
</evidence>
<dbReference type="PANTHER" id="PTHR43065">
    <property type="entry name" value="SENSOR HISTIDINE KINASE"/>
    <property type="match status" value="1"/>
</dbReference>
<organism evidence="5 6">
    <name type="scientific">Chitinophaga pinensis (strain ATCC 43595 / DSM 2588 / LMG 13176 / NBRC 15968 / NCIMB 11800 / UQM 2034)</name>
    <dbReference type="NCBI Taxonomy" id="485918"/>
    <lineage>
        <taxon>Bacteria</taxon>
        <taxon>Pseudomonadati</taxon>
        <taxon>Bacteroidota</taxon>
        <taxon>Chitinophagia</taxon>
        <taxon>Chitinophagales</taxon>
        <taxon>Chitinophagaceae</taxon>
        <taxon>Chitinophaga</taxon>
    </lineage>
</organism>
<dbReference type="InterPro" id="IPR011990">
    <property type="entry name" value="TPR-like_helical_dom_sf"/>
</dbReference>
<feature type="domain" description="Histidine kinase" evidence="4">
    <location>
        <begin position="546"/>
        <end position="740"/>
    </location>
</feature>
<dbReference type="SMART" id="SM00387">
    <property type="entry name" value="HATPase_c"/>
    <property type="match status" value="1"/>
</dbReference>
<dbReference type="Gene3D" id="3.30.565.10">
    <property type="entry name" value="Histidine kinase-like ATPase, C-terminal domain"/>
    <property type="match status" value="1"/>
</dbReference>
<dbReference type="AlphaFoldDB" id="A0A979GZ52"/>
<protein>
    <submittedName>
        <fullName evidence="5">Signal transduction histidine kinase</fullName>
    </submittedName>
</protein>
<dbReference type="Pfam" id="PF13181">
    <property type="entry name" value="TPR_8"/>
    <property type="match status" value="3"/>
</dbReference>
<keyword evidence="3" id="KW-0812">Transmembrane</keyword>
<dbReference type="SUPFAM" id="SSF55874">
    <property type="entry name" value="ATPase domain of HSP90 chaperone/DNA topoisomerase II/histidine kinase"/>
    <property type="match status" value="1"/>
</dbReference>
<feature type="transmembrane region" description="Helical" evidence="3">
    <location>
        <begin position="486"/>
        <end position="507"/>
    </location>
</feature>
<dbReference type="SMART" id="SM00028">
    <property type="entry name" value="TPR"/>
    <property type="match status" value="3"/>
</dbReference>
<evidence type="ECO:0000313" key="5">
    <source>
        <dbReference type="EMBL" id="ACU62285.1"/>
    </source>
</evidence>
<accession>A0A979GZ52</accession>
<feature type="repeat" description="TPR" evidence="1">
    <location>
        <begin position="250"/>
        <end position="283"/>
    </location>
</feature>
<dbReference type="GO" id="GO:0016301">
    <property type="term" value="F:kinase activity"/>
    <property type="evidence" value="ECO:0007669"/>
    <property type="project" value="UniProtKB-KW"/>
</dbReference>
<dbReference type="EMBL" id="CP001699">
    <property type="protein sequence ID" value="ACU62285.1"/>
    <property type="molecule type" value="Genomic_DNA"/>
</dbReference>
<keyword evidence="2" id="KW-0175">Coiled coil</keyword>
<reference evidence="5 6" key="2">
    <citation type="journal article" date="2010" name="Stand. Genomic Sci.">
        <title>Complete genome sequence of Chitinophaga pinensis type strain (UQM 2034).</title>
        <authorList>
            <person name="Glavina Del Rio T."/>
            <person name="Abt B."/>
            <person name="Spring S."/>
            <person name="Lapidus A."/>
            <person name="Nolan M."/>
            <person name="Tice H."/>
            <person name="Copeland A."/>
            <person name="Cheng J.F."/>
            <person name="Chen F."/>
            <person name="Bruce D."/>
            <person name="Goodwin L."/>
            <person name="Pitluck S."/>
            <person name="Ivanova N."/>
            <person name="Mavromatis K."/>
            <person name="Mikhailova N."/>
            <person name="Pati A."/>
            <person name="Chen A."/>
            <person name="Palaniappan K."/>
            <person name="Land M."/>
            <person name="Hauser L."/>
            <person name="Chang Y.J."/>
            <person name="Jeffries C.D."/>
            <person name="Chain P."/>
            <person name="Saunders E."/>
            <person name="Detter J.C."/>
            <person name="Brettin T."/>
            <person name="Rohde M."/>
            <person name="Goker M."/>
            <person name="Bristow J."/>
            <person name="Eisen J.A."/>
            <person name="Markowitz V."/>
            <person name="Hugenholtz P."/>
            <person name="Kyrpides N.C."/>
            <person name="Klenk H.P."/>
            <person name="Lucas S."/>
        </authorList>
    </citation>
    <scope>NUCLEOTIDE SEQUENCE [LARGE SCALE GENOMIC DNA]</scope>
    <source>
        <strain evidence="6">ATCC 43595 / DSM 2588 / LMG 13176 / NBRC 15968 / NCIMB 11800 / UQM 2034</strain>
    </source>
</reference>
<reference evidence="6" key="1">
    <citation type="submission" date="2009-08" db="EMBL/GenBank/DDBJ databases">
        <title>The complete genome of Chitinophaga pinensis DSM 2588.</title>
        <authorList>
            <consortium name="US DOE Joint Genome Institute (JGI-PGF)"/>
            <person name="Lucas S."/>
            <person name="Copeland A."/>
            <person name="Lapidus A."/>
            <person name="Glavina del Rio T."/>
            <person name="Dalin E."/>
            <person name="Tice H."/>
            <person name="Bruce D."/>
            <person name="Goodwin L."/>
            <person name="Pitluck S."/>
            <person name="Kyrpides N."/>
            <person name="Mavromatis K."/>
            <person name="Ivanova N."/>
            <person name="Mikhailova N."/>
            <person name="Sims D."/>
            <person name="Meinche L."/>
            <person name="Brettin T."/>
            <person name="Detter J.C."/>
            <person name="Han C."/>
            <person name="Larimer F."/>
            <person name="Land M."/>
            <person name="Hauser L."/>
            <person name="Markowitz V."/>
            <person name="Cheng J.-F."/>
            <person name="Hugenholtz P."/>
            <person name="Woyke T."/>
            <person name="Wu D."/>
            <person name="Spring S."/>
            <person name="Klenk H.-P."/>
            <person name="Eisen J.A."/>
        </authorList>
    </citation>
    <scope>NUCLEOTIDE SEQUENCE [LARGE SCALE GENOMIC DNA]</scope>
    <source>
        <strain evidence="6">ATCC 43595 / DSM 2588 / LMG 13176 / NBRC 15968 / NCIMB 11800 / UQM 2034</strain>
    </source>
</reference>
<feature type="coiled-coil region" evidence="2">
    <location>
        <begin position="512"/>
        <end position="539"/>
    </location>
</feature>
<feature type="transmembrane region" description="Helical" evidence="3">
    <location>
        <begin position="12"/>
        <end position="32"/>
    </location>
</feature>
<gene>
    <name evidence="5" type="ordered locus">Cpin_4851</name>
</gene>
<proteinExistence type="predicted"/>
<evidence type="ECO:0000313" key="6">
    <source>
        <dbReference type="Proteomes" id="UP000002215"/>
    </source>
</evidence>
<dbReference type="PANTHER" id="PTHR43065:SF23">
    <property type="entry name" value="SENSOR HISTIDINE KINASE PDTAS"/>
    <property type="match status" value="1"/>
</dbReference>
<keyword evidence="3" id="KW-1133">Transmembrane helix</keyword>
<evidence type="ECO:0000256" key="1">
    <source>
        <dbReference type="PROSITE-ProRule" id="PRU00339"/>
    </source>
</evidence>
<dbReference type="KEGG" id="cpi:Cpin_4851"/>
<keyword evidence="5" id="KW-0808">Transferase</keyword>
<dbReference type="Pfam" id="PF02518">
    <property type="entry name" value="HATPase_c"/>
    <property type="match status" value="1"/>
</dbReference>
<dbReference type="PROSITE" id="PS50005">
    <property type="entry name" value="TPR"/>
    <property type="match status" value="1"/>
</dbReference>
<evidence type="ECO:0000256" key="2">
    <source>
        <dbReference type="SAM" id="Coils"/>
    </source>
</evidence>